<sequence length="258" mass="28148">MSGLLLRLAGPLQSWGERSAFTPVRETAPFPTRSALIGMFAAAQGIARGDTAGLKKYEQVRLTVRVDRPGTLLEDYHTVGGGFPKERTAATSGGSHKDAAVITSRQYLTDAVFVVAVTAPDDLTTQLVAALRHPYWAPYLGRRSCPPDEPFLLRRRVDDPDNELLTGVPLSSPEPRDKSGETITVQFLRERPLPESCPRAAADVIEVNDMPVSFAPHARAHAGRRLYRTMEPVSRALAGPPKSLLTRLIDYAHAEESA</sequence>
<dbReference type="Gene3D" id="3.30.70.2660">
    <property type="match status" value="1"/>
</dbReference>
<name>A0ABD7D6H8_9ACTN</name>
<dbReference type="EMBL" id="CP070247">
    <property type="protein sequence ID" value="QRV39132.1"/>
    <property type="molecule type" value="Genomic_DNA"/>
</dbReference>
<dbReference type="Proteomes" id="UP000623926">
    <property type="component" value="Plasmid unnamed3"/>
</dbReference>
<organism evidence="2 3">
    <name type="scientific">Streptomyces californicus</name>
    <dbReference type="NCBI Taxonomy" id="67351"/>
    <lineage>
        <taxon>Bacteria</taxon>
        <taxon>Bacillati</taxon>
        <taxon>Actinomycetota</taxon>
        <taxon>Actinomycetes</taxon>
        <taxon>Kitasatosporales</taxon>
        <taxon>Streptomycetaceae</taxon>
        <taxon>Streptomyces</taxon>
    </lineage>
</organism>
<dbReference type="AlphaFoldDB" id="A0ABD7D6H8"/>
<dbReference type="InterPro" id="IPR013422">
    <property type="entry name" value="CRISPR-assoc_prot_Cas5_N"/>
</dbReference>
<keyword evidence="1" id="KW-0051">Antiviral defense</keyword>
<dbReference type="CDD" id="cd09756">
    <property type="entry name" value="Cas5_I-E"/>
    <property type="match status" value="1"/>
</dbReference>
<dbReference type="InterPro" id="IPR010147">
    <property type="entry name" value="CRISPR-assoc_prot_CasD"/>
</dbReference>
<protein>
    <submittedName>
        <fullName evidence="2">Type I-E CRISPR-associated protein Cas5/CasD</fullName>
    </submittedName>
</protein>
<keyword evidence="2" id="KW-0614">Plasmid</keyword>
<dbReference type="GO" id="GO:0051607">
    <property type="term" value="P:defense response to virus"/>
    <property type="evidence" value="ECO:0007669"/>
    <property type="project" value="UniProtKB-KW"/>
</dbReference>
<dbReference type="InterPro" id="IPR021124">
    <property type="entry name" value="CRISPR-assoc_prot_Cas5"/>
</dbReference>
<dbReference type="NCBIfam" id="TIGR02593">
    <property type="entry name" value="CRISPR_cas5"/>
    <property type="match status" value="1"/>
</dbReference>
<dbReference type="NCBIfam" id="TIGR01868">
    <property type="entry name" value="casD_Cas5e"/>
    <property type="match status" value="1"/>
</dbReference>
<dbReference type="Pfam" id="PF09704">
    <property type="entry name" value="Cas_Cas5d"/>
    <property type="match status" value="1"/>
</dbReference>
<evidence type="ECO:0000313" key="2">
    <source>
        <dbReference type="EMBL" id="QRV39132.1"/>
    </source>
</evidence>
<proteinExistence type="predicted"/>
<dbReference type="RefSeq" id="WP_205030161.1">
    <property type="nucleotide sequence ID" value="NZ_CP070247.1"/>
</dbReference>
<reference evidence="2 3" key="1">
    <citation type="submission" date="2021-02" db="EMBL/GenBank/DDBJ databases">
        <title>FDA dAtabase for Regulatory Grade micrObial Sequences (FDA-ARGOS): Supporting development and validation of Infectious Disease Dx tests.</title>
        <authorList>
            <person name="Sproer C."/>
            <person name="Gronow S."/>
            <person name="Severitt S."/>
            <person name="Schroder I."/>
            <person name="Tallon L."/>
            <person name="Sadzewicz L."/>
            <person name="Zhao X."/>
            <person name="Boylan J."/>
            <person name="Ott S."/>
            <person name="Bowen H."/>
            <person name="Vavikolanu K."/>
            <person name="Mehta A."/>
            <person name="Aluvathingal J."/>
            <person name="Nadendla S."/>
            <person name="Lowell S."/>
            <person name="Myers T."/>
            <person name="Yan Y."/>
            <person name="Sichtig H."/>
        </authorList>
    </citation>
    <scope>NUCLEOTIDE SEQUENCE [LARGE SCALE GENOMIC DNA]</scope>
    <source>
        <strain evidence="2 3">FDAARGOS_1212</strain>
        <plasmid evidence="2 3">unnamed3</plasmid>
    </source>
</reference>
<accession>A0ABD7D6H8</accession>
<evidence type="ECO:0000313" key="3">
    <source>
        <dbReference type="Proteomes" id="UP000623926"/>
    </source>
</evidence>
<geneLocation type="plasmid" evidence="2 3">
    <name>unnamed3</name>
</geneLocation>
<evidence type="ECO:0000256" key="1">
    <source>
        <dbReference type="ARBA" id="ARBA00023118"/>
    </source>
</evidence>
<gene>
    <name evidence="2" type="primary">cas5e</name>
    <name evidence="2" type="ORF">I6J42_34155</name>
</gene>